<comment type="subcellular location">
    <subcellularLocation>
        <location evidence="1 9">Cell inner membrane</location>
        <topology evidence="1 9">Multi-pass membrane protein</topology>
    </subcellularLocation>
</comment>
<keyword evidence="2 9" id="KW-0813">Transport</keyword>
<dbReference type="Pfam" id="PF04290">
    <property type="entry name" value="DctQ"/>
    <property type="match status" value="1"/>
</dbReference>
<comment type="function">
    <text evidence="9">Part of the tripartite ATP-independent periplasmic (TRAP) transport system.</text>
</comment>
<feature type="domain" description="Tripartite ATP-independent periplasmic transporters DctQ component" evidence="10">
    <location>
        <begin position="34"/>
        <end position="172"/>
    </location>
</feature>
<dbReference type="GO" id="GO:0005886">
    <property type="term" value="C:plasma membrane"/>
    <property type="evidence" value="ECO:0007669"/>
    <property type="project" value="UniProtKB-SubCell"/>
</dbReference>
<keyword evidence="7 9" id="KW-0472">Membrane</keyword>
<evidence type="ECO:0000256" key="6">
    <source>
        <dbReference type="ARBA" id="ARBA00022989"/>
    </source>
</evidence>
<gene>
    <name evidence="11" type="ORF">ICI42_10505</name>
</gene>
<evidence type="ECO:0000256" key="7">
    <source>
        <dbReference type="ARBA" id="ARBA00023136"/>
    </source>
</evidence>
<evidence type="ECO:0000256" key="8">
    <source>
        <dbReference type="ARBA" id="ARBA00038436"/>
    </source>
</evidence>
<proteinExistence type="inferred from homology"/>
<keyword evidence="6 9" id="KW-1133">Transmembrane helix</keyword>
<dbReference type="EMBL" id="JACVVX010000003">
    <property type="protein sequence ID" value="MBD0415085.1"/>
    <property type="molecule type" value="Genomic_DNA"/>
</dbReference>
<organism evidence="11 12">
    <name type="scientific">Oryzicola mucosus</name>
    <dbReference type="NCBI Taxonomy" id="2767425"/>
    <lineage>
        <taxon>Bacteria</taxon>
        <taxon>Pseudomonadati</taxon>
        <taxon>Pseudomonadota</taxon>
        <taxon>Alphaproteobacteria</taxon>
        <taxon>Hyphomicrobiales</taxon>
        <taxon>Phyllobacteriaceae</taxon>
        <taxon>Oryzicola</taxon>
    </lineage>
</organism>
<name>A0A8J6Q2L5_9HYPH</name>
<dbReference type="RefSeq" id="WP_188164534.1">
    <property type="nucleotide sequence ID" value="NZ_JACVVX010000003.1"/>
</dbReference>
<comment type="caution">
    <text evidence="11">The sequence shown here is derived from an EMBL/GenBank/DDBJ whole genome shotgun (WGS) entry which is preliminary data.</text>
</comment>
<dbReference type="PANTHER" id="PTHR35011">
    <property type="entry name" value="2,3-DIKETO-L-GULONATE TRAP TRANSPORTER SMALL PERMEASE PROTEIN YIAM"/>
    <property type="match status" value="1"/>
</dbReference>
<evidence type="ECO:0000256" key="3">
    <source>
        <dbReference type="ARBA" id="ARBA00022475"/>
    </source>
</evidence>
<dbReference type="GO" id="GO:0022857">
    <property type="term" value="F:transmembrane transporter activity"/>
    <property type="evidence" value="ECO:0007669"/>
    <property type="project" value="UniProtKB-UniRule"/>
</dbReference>
<keyword evidence="5 9" id="KW-0812">Transmembrane</keyword>
<accession>A0A8J6Q2L5</accession>
<sequence length="196" mass="21767">MEATATAAGPSRNPLFHFYANAIKFIAGSSMLVIVVIMIVQVAARYLFNASLIWAEELCRYILIWQTFLLIGFAYHQGELVALDMLGKRVNPYVKLLIRFIVSAPVCVFLYFIIVSGWNNAVRFTGQSIPAVDFIWTSLTGAPAGLPVFWVYVAVPVGCSVLLIHFVVRFALDAYRVATGQDTHDQPAPQEEILPL</sequence>
<evidence type="ECO:0000256" key="5">
    <source>
        <dbReference type="ARBA" id="ARBA00022692"/>
    </source>
</evidence>
<keyword evidence="4 9" id="KW-0997">Cell inner membrane</keyword>
<evidence type="ECO:0000259" key="10">
    <source>
        <dbReference type="Pfam" id="PF04290"/>
    </source>
</evidence>
<dbReference type="AlphaFoldDB" id="A0A8J6Q2L5"/>
<dbReference type="GO" id="GO:0015740">
    <property type="term" value="P:C4-dicarboxylate transport"/>
    <property type="evidence" value="ECO:0007669"/>
    <property type="project" value="TreeGrafter"/>
</dbReference>
<keyword evidence="12" id="KW-1185">Reference proteome</keyword>
<dbReference type="InterPro" id="IPR055348">
    <property type="entry name" value="DctQ"/>
</dbReference>
<protein>
    <recommendedName>
        <fullName evidence="9">TRAP transporter small permease protein</fullName>
    </recommendedName>
</protein>
<evidence type="ECO:0000256" key="4">
    <source>
        <dbReference type="ARBA" id="ARBA00022519"/>
    </source>
</evidence>
<evidence type="ECO:0000256" key="2">
    <source>
        <dbReference type="ARBA" id="ARBA00022448"/>
    </source>
</evidence>
<dbReference type="PANTHER" id="PTHR35011:SF2">
    <property type="entry name" value="2,3-DIKETO-L-GULONATE TRAP TRANSPORTER SMALL PERMEASE PROTEIN YIAM"/>
    <property type="match status" value="1"/>
</dbReference>
<feature type="transmembrane region" description="Helical" evidence="9">
    <location>
        <begin position="149"/>
        <end position="168"/>
    </location>
</feature>
<comment type="subunit">
    <text evidence="9">The complex comprises the extracytoplasmic solute receptor protein and the two transmembrane proteins.</text>
</comment>
<feature type="transmembrane region" description="Helical" evidence="9">
    <location>
        <begin position="96"/>
        <end position="118"/>
    </location>
</feature>
<dbReference type="Proteomes" id="UP000643405">
    <property type="component" value="Unassembled WGS sequence"/>
</dbReference>
<evidence type="ECO:0000313" key="12">
    <source>
        <dbReference type="Proteomes" id="UP000643405"/>
    </source>
</evidence>
<dbReference type="InterPro" id="IPR007387">
    <property type="entry name" value="TRAP_DctQ"/>
</dbReference>
<keyword evidence="3" id="KW-1003">Cell membrane</keyword>
<evidence type="ECO:0000256" key="1">
    <source>
        <dbReference type="ARBA" id="ARBA00004429"/>
    </source>
</evidence>
<reference evidence="11" key="1">
    <citation type="submission" date="2020-09" db="EMBL/GenBank/DDBJ databases">
        <title>Genome seq and assembly of Tianweitania sp.</title>
        <authorList>
            <person name="Chhetri G."/>
        </authorList>
    </citation>
    <scope>NUCLEOTIDE SEQUENCE</scope>
    <source>
        <strain evidence="11">Rool2</strain>
    </source>
</reference>
<feature type="transmembrane region" description="Helical" evidence="9">
    <location>
        <begin position="22"/>
        <end position="46"/>
    </location>
</feature>
<feature type="transmembrane region" description="Helical" evidence="9">
    <location>
        <begin position="58"/>
        <end position="75"/>
    </location>
</feature>
<evidence type="ECO:0000313" key="11">
    <source>
        <dbReference type="EMBL" id="MBD0415085.1"/>
    </source>
</evidence>
<evidence type="ECO:0000256" key="9">
    <source>
        <dbReference type="RuleBase" id="RU369079"/>
    </source>
</evidence>
<comment type="similarity">
    <text evidence="8 9">Belongs to the TRAP transporter small permease family.</text>
</comment>